<name>A0ABT5BUH8_9BACT</name>
<dbReference type="SMART" id="SM00822">
    <property type="entry name" value="PKS_KR"/>
    <property type="match status" value="1"/>
</dbReference>
<gene>
    <name evidence="6" type="ORF">POL72_05100</name>
</gene>
<feature type="region of interest" description="Disordered" evidence="4">
    <location>
        <begin position="1"/>
        <end position="26"/>
    </location>
</feature>
<dbReference type="PRINTS" id="PR00080">
    <property type="entry name" value="SDRFAMILY"/>
</dbReference>
<protein>
    <submittedName>
        <fullName evidence="6">SDR family NAD(P)-dependent oxidoreductase</fullName>
    </submittedName>
</protein>
<dbReference type="SUPFAM" id="SSF51735">
    <property type="entry name" value="NAD(P)-binding Rossmann-fold domains"/>
    <property type="match status" value="1"/>
</dbReference>
<dbReference type="Pfam" id="PF00106">
    <property type="entry name" value="adh_short"/>
    <property type="match status" value="1"/>
</dbReference>
<feature type="domain" description="Ketoreductase" evidence="5">
    <location>
        <begin position="34"/>
        <end position="216"/>
    </location>
</feature>
<comment type="similarity">
    <text evidence="1 3">Belongs to the short-chain dehydrogenases/reductases (SDR) family.</text>
</comment>
<dbReference type="InterPro" id="IPR057326">
    <property type="entry name" value="KR_dom"/>
</dbReference>
<dbReference type="Proteomes" id="UP001217485">
    <property type="component" value="Unassembled WGS sequence"/>
</dbReference>
<dbReference type="PROSITE" id="PS00061">
    <property type="entry name" value="ADH_SHORT"/>
    <property type="match status" value="1"/>
</dbReference>
<dbReference type="InterPro" id="IPR020904">
    <property type="entry name" value="Sc_DH/Rdtase_CS"/>
</dbReference>
<dbReference type="EMBL" id="JAQNDK010000001">
    <property type="protein sequence ID" value="MDC0677108.1"/>
    <property type="molecule type" value="Genomic_DNA"/>
</dbReference>
<dbReference type="InterPro" id="IPR036291">
    <property type="entry name" value="NAD(P)-bd_dom_sf"/>
</dbReference>
<evidence type="ECO:0000313" key="7">
    <source>
        <dbReference type="Proteomes" id="UP001217485"/>
    </source>
</evidence>
<sequence>MNDESTGSEALIQAGASSRPSLPRAARGERFAPRAALVTGASRGLGAALARELARQGAKVVLVARERVALEAVAAEIAAQGGEAHALAADIGDKGQTHAIAGAAAALVGPIDLLIHNASTLGKTPLPILLDTECEDLGRVLEVNVVGPFRLTKVIAGAMALRRRGVVVHISSDASVNAYPRWGAYGASKAALDHLSRTWAAELEGTGVSFYAVDPGEMNTRMHAEAIPDADPSTLADPADVARRVVGLVGRAGEVPSGARVEAARLPEAP</sequence>
<dbReference type="PRINTS" id="PR00081">
    <property type="entry name" value="GDHRDH"/>
</dbReference>
<keyword evidence="7" id="KW-1185">Reference proteome</keyword>
<dbReference type="PANTHER" id="PTHR44196">
    <property type="entry name" value="DEHYDROGENASE/REDUCTASE SDR FAMILY MEMBER 7B"/>
    <property type="match status" value="1"/>
</dbReference>
<reference evidence="6 7" key="1">
    <citation type="submission" date="2023-01" db="EMBL/GenBank/DDBJ databases">
        <title>Minimal conservation of predation-associated metabolite biosynthetic gene clusters underscores biosynthetic potential of Myxococcota including descriptions for ten novel species: Archangium lansinium sp. nov., Myxococcus landrumus sp. nov., Nannocystis bai.</title>
        <authorList>
            <person name="Ahearne A."/>
            <person name="Stevens C."/>
            <person name="Dowd S."/>
        </authorList>
    </citation>
    <scope>NUCLEOTIDE SEQUENCE [LARGE SCALE GENOMIC DNA]</scope>
    <source>
        <strain evidence="6 7">WIWO2</strain>
    </source>
</reference>
<evidence type="ECO:0000256" key="4">
    <source>
        <dbReference type="SAM" id="MobiDB-lite"/>
    </source>
</evidence>
<dbReference type="CDD" id="cd05233">
    <property type="entry name" value="SDR_c"/>
    <property type="match status" value="1"/>
</dbReference>
<organism evidence="6 7">
    <name type="scientific">Sorangium atrum</name>
    <dbReference type="NCBI Taxonomy" id="2995308"/>
    <lineage>
        <taxon>Bacteria</taxon>
        <taxon>Pseudomonadati</taxon>
        <taxon>Myxococcota</taxon>
        <taxon>Polyangia</taxon>
        <taxon>Polyangiales</taxon>
        <taxon>Polyangiaceae</taxon>
        <taxon>Sorangium</taxon>
    </lineage>
</organism>
<evidence type="ECO:0000313" key="6">
    <source>
        <dbReference type="EMBL" id="MDC0677108.1"/>
    </source>
</evidence>
<keyword evidence="2" id="KW-0560">Oxidoreductase</keyword>
<comment type="caution">
    <text evidence="6">The sequence shown here is derived from an EMBL/GenBank/DDBJ whole genome shotgun (WGS) entry which is preliminary data.</text>
</comment>
<dbReference type="Gene3D" id="3.40.50.720">
    <property type="entry name" value="NAD(P)-binding Rossmann-like Domain"/>
    <property type="match status" value="1"/>
</dbReference>
<evidence type="ECO:0000256" key="2">
    <source>
        <dbReference type="ARBA" id="ARBA00023002"/>
    </source>
</evidence>
<proteinExistence type="inferred from homology"/>
<evidence type="ECO:0000256" key="1">
    <source>
        <dbReference type="ARBA" id="ARBA00006484"/>
    </source>
</evidence>
<dbReference type="InterPro" id="IPR002347">
    <property type="entry name" value="SDR_fam"/>
</dbReference>
<dbReference type="PANTHER" id="PTHR44196:SF1">
    <property type="entry name" value="DEHYDROGENASE_REDUCTASE SDR FAMILY MEMBER 7B"/>
    <property type="match status" value="1"/>
</dbReference>
<evidence type="ECO:0000256" key="3">
    <source>
        <dbReference type="RuleBase" id="RU000363"/>
    </source>
</evidence>
<evidence type="ECO:0000259" key="5">
    <source>
        <dbReference type="SMART" id="SM00822"/>
    </source>
</evidence>
<accession>A0ABT5BUH8</accession>
<dbReference type="RefSeq" id="WP_272093878.1">
    <property type="nucleotide sequence ID" value="NZ_JAQNDK010000001.1"/>
</dbReference>